<dbReference type="InterPro" id="IPR050706">
    <property type="entry name" value="Cyclic-di-GMP_PDE-like"/>
</dbReference>
<accession>A0A379LUB3</accession>
<gene>
    <name evidence="2" type="primary">dosP_3</name>
    <name evidence="2" type="ORF">NCTC9381_05881</name>
</gene>
<dbReference type="PANTHER" id="PTHR33121:SF71">
    <property type="entry name" value="OXYGEN SENSOR PROTEIN DOSP"/>
    <property type="match status" value="1"/>
</dbReference>
<dbReference type="PROSITE" id="PS50883">
    <property type="entry name" value="EAL"/>
    <property type="match status" value="1"/>
</dbReference>
<sequence length="65" mass="7563">MTHQKIIVRCIIQMLKELNYTVLAEGVETEATLTLLKTYGCDQIQGYFFSKPLPASDIEHWLYQK</sequence>
<evidence type="ECO:0000313" key="3">
    <source>
        <dbReference type="Proteomes" id="UP000254640"/>
    </source>
</evidence>
<reference evidence="2 3" key="1">
    <citation type="submission" date="2018-06" db="EMBL/GenBank/DDBJ databases">
        <authorList>
            <consortium name="Pathogen Informatics"/>
            <person name="Doyle S."/>
        </authorList>
    </citation>
    <scope>NUCLEOTIDE SEQUENCE [LARGE SCALE GENOMIC DNA]</scope>
    <source>
        <strain evidence="2 3">NCTC9381</strain>
    </source>
</reference>
<dbReference type="EC" id="3.1.4.52" evidence="2"/>
<feature type="domain" description="EAL" evidence="1">
    <location>
        <begin position="1"/>
        <end position="65"/>
    </location>
</feature>
<name>A0A379LUB3_ENTAG</name>
<dbReference type="Pfam" id="PF00563">
    <property type="entry name" value="EAL"/>
    <property type="match status" value="1"/>
</dbReference>
<evidence type="ECO:0000259" key="1">
    <source>
        <dbReference type="PROSITE" id="PS50883"/>
    </source>
</evidence>
<dbReference type="SUPFAM" id="SSF141868">
    <property type="entry name" value="EAL domain-like"/>
    <property type="match status" value="1"/>
</dbReference>
<keyword evidence="2" id="KW-0378">Hydrolase</keyword>
<dbReference type="InterPro" id="IPR001633">
    <property type="entry name" value="EAL_dom"/>
</dbReference>
<dbReference type="InterPro" id="IPR035919">
    <property type="entry name" value="EAL_sf"/>
</dbReference>
<protein>
    <submittedName>
        <fullName evidence="2">Oxygen sensor protein DosP</fullName>
        <ecNumber evidence="2">3.1.4.52</ecNumber>
    </submittedName>
</protein>
<dbReference type="PANTHER" id="PTHR33121">
    <property type="entry name" value="CYCLIC DI-GMP PHOSPHODIESTERASE PDEF"/>
    <property type="match status" value="1"/>
</dbReference>
<organism evidence="2 3">
    <name type="scientific">Enterobacter agglomerans</name>
    <name type="common">Erwinia herbicola</name>
    <name type="synonym">Pantoea agglomerans</name>
    <dbReference type="NCBI Taxonomy" id="549"/>
    <lineage>
        <taxon>Bacteria</taxon>
        <taxon>Pseudomonadati</taxon>
        <taxon>Pseudomonadota</taxon>
        <taxon>Gammaproteobacteria</taxon>
        <taxon>Enterobacterales</taxon>
        <taxon>Erwiniaceae</taxon>
        <taxon>Pantoea</taxon>
        <taxon>Pantoea agglomerans group</taxon>
    </lineage>
</organism>
<dbReference type="GO" id="GO:0071111">
    <property type="term" value="F:cyclic-guanylate-specific phosphodiesterase activity"/>
    <property type="evidence" value="ECO:0007669"/>
    <property type="project" value="UniProtKB-EC"/>
</dbReference>
<dbReference type="Proteomes" id="UP000254640">
    <property type="component" value="Unassembled WGS sequence"/>
</dbReference>
<dbReference type="EMBL" id="UGSO01000002">
    <property type="protein sequence ID" value="SUE07018.1"/>
    <property type="molecule type" value="Genomic_DNA"/>
</dbReference>
<keyword evidence="3" id="KW-1185">Reference proteome</keyword>
<dbReference type="AlphaFoldDB" id="A0A379LUB3"/>
<evidence type="ECO:0000313" key="2">
    <source>
        <dbReference type="EMBL" id="SUE07018.1"/>
    </source>
</evidence>
<proteinExistence type="predicted"/>
<dbReference type="Gene3D" id="3.20.20.450">
    <property type="entry name" value="EAL domain"/>
    <property type="match status" value="1"/>
</dbReference>